<evidence type="ECO:0000259" key="10">
    <source>
        <dbReference type="PROSITE" id="PS50828"/>
    </source>
</evidence>
<dbReference type="Proteomes" id="UP000294813">
    <property type="component" value="Unassembled WGS sequence"/>
</dbReference>
<dbReference type="InterPro" id="IPR045076">
    <property type="entry name" value="MutS"/>
</dbReference>
<keyword evidence="2 8" id="KW-0699">rRNA-binding</keyword>
<evidence type="ECO:0000256" key="3">
    <source>
        <dbReference type="ARBA" id="ARBA00022741"/>
    </source>
</evidence>
<dbReference type="GO" id="GO:0072344">
    <property type="term" value="P:rescue of stalled ribosome"/>
    <property type="evidence" value="ECO:0007669"/>
    <property type="project" value="UniProtKB-UniRule"/>
</dbReference>
<comment type="function">
    <text evidence="8">Acts as a ribosome collision sensor, splitting the ribosome into its 2 subunits. Detects stalled/collided 70S ribosomes which it binds and splits by an ATP-hydrolysis driven conformational change. Acts upstream of the ribosome quality control system (RQC), a ribosome-associated complex that mediates the extraction of incompletely synthesized nascent chains from stalled ribosomes and their subsequent degradation. Probably generates substrates for RQC.</text>
</comment>
<comment type="function">
    <text evidence="8">Endonuclease that is involved in the suppression of homologous recombination and thus may have a key role in the control of bacterial genetic diversity.</text>
</comment>
<dbReference type="GO" id="GO:0140664">
    <property type="term" value="F:ATP-dependent DNA damage sensor activity"/>
    <property type="evidence" value="ECO:0007669"/>
    <property type="project" value="InterPro"/>
</dbReference>
<dbReference type="HAMAP" id="MF_00092">
    <property type="entry name" value="MutS2"/>
    <property type="match status" value="1"/>
</dbReference>
<keyword evidence="7 8" id="KW-0238">DNA-binding</keyword>
<feature type="coiled-coil region" evidence="9">
    <location>
        <begin position="515"/>
        <end position="623"/>
    </location>
</feature>
<evidence type="ECO:0000313" key="11">
    <source>
        <dbReference type="EMBL" id="TCP68847.1"/>
    </source>
</evidence>
<dbReference type="FunFam" id="3.40.50.300:FF:000830">
    <property type="entry name" value="Endonuclease MutS2"/>
    <property type="match status" value="1"/>
</dbReference>
<evidence type="ECO:0000256" key="1">
    <source>
        <dbReference type="ARBA" id="ARBA00022722"/>
    </source>
</evidence>
<keyword evidence="4 8" id="KW-0378">Hydrolase</keyword>
<organism evidence="11 12">
    <name type="scientific">Heliophilum fasciatum</name>
    <dbReference type="NCBI Taxonomy" id="35700"/>
    <lineage>
        <taxon>Bacteria</taxon>
        <taxon>Bacillati</taxon>
        <taxon>Bacillota</taxon>
        <taxon>Clostridia</taxon>
        <taxon>Eubacteriales</taxon>
        <taxon>Heliobacteriaceae</taxon>
        <taxon>Heliophilum</taxon>
    </lineage>
</organism>
<evidence type="ECO:0000256" key="8">
    <source>
        <dbReference type="HAMAP-Rule" id="MF_00092"/>
    </source>
</evidence>
<evidence type="ECO:0000256" key="7">
    <source>
        <dbReference type="ARBA" id="ARBA00023125"/>
    </source>
</evidence>
<keyword evidence="9" id="KW-0175">Coiled coil</keyword>
<feature type="binding site" evidence="8">
    <location>
        <begin position="331"/>
        <end position="338"/>
    </location>
    <ligand>
        <name>ATP</name>
        <dbReference type="ChEBI" id="CHEBI:30616"/>
    </ligand>
</feature>
<dbReference type="PROSITE" id="PS50828">
    <property type="entry name" value="SMR"/>
    <property type="match status" value="1"/>
</dbReference>
<dbReference type="GO" id="GO:0019843">
    <property type="term" value="F:rRNA binding"/>
    <property type="evidence" value="ECO:0007669"/>
    <property type="project" value="UniProtKB-UniRule"/>
</dbReference>
<dbReference type="EC" id="3.1.-.-" evidence="8"/>
<dbReference type="SMART" id="SM00463">
    <property type="entry name" value="SMR"/>
    <property type="match status" value="1"/>
</dbReference>
<dbReference type="SUPFAM" id="SSF48334">
    <property type="entry name" value="DNA repair protein MutS, domain III"/>
    <property type="match status" value="1"/>
</dbReference>
<dbReference type="GO" id="GO:0043023">
    <property type="term" value="F:ribosomal large subunit binding"/>
    <property type="evidence" value="ECO:0007669"/>
    <property type="project" value="UniProtKB-UniRule"/>
</dbReference>
<evidence type="ECO:0000256" key="5">
    <source>
        <dbReference type="ARBA" id="ARBA00022840"/>
    </source>
</evidence>
<dbReference type="Pfam" id="PF00488">
    <property type="entry name" value="MutS_V"/>
    <property type="match status" value="1"/>
</dbReference>
<keyword evidence="5 8" id="KW-0067">ATP-binding</keyword>
<evidence type="ECO:0000256" key="6">
    <source>
        <dbReference type="ARBA" id="ARBA00022884"/>
    </source>
</evidence>
<dbReference type="InterPro" id="IPR005747">
    <property type="entry name" value="MutS2"/>
</dbReference>
<dbReference type="InterPro" id="IPR046893">
    <property type="entry name" value="MSSS"/>
</dbReference>
<dbReference type="EMBL" id="SLXT01000001">
    <property type="protein sequence ID" value="TCP68847.1"/>
    <property type="molecule type" value="Genomic_DNA"/>
</dbReference>
<dbReference type="PANTHER" id="PTHR48466:SF2">
    <property type="entry name" value="OS10G0509000 PROTEIN"/>
    <property type="match status" value="1"/>
</dbReference>
<dbReference type="PANTHER" id="PTHR48466">
    <property type="entry name" value="OS10G0509000 PROTEIN-RELATED"/>
    <property type="match status" value="1"/>
</dbReference>
<comment type="caution">
    <text evidence="11">The sequence shown here is derived from an EMBL/GenBank/DDBJ whole genome shotgun (WGS) entry which is preliminary data.</text>
</comment>
<comment type="similarity">
    <text evidence="8">Belongs to the DNA mismatch repair MutS family. MutS2 subfamily.</text>
</comment>
<dbReference type="SMART" id="SM00534">
    <property type="entry name" value="MUTSac"/>
    <property type="match status" value="1"/>
</dbReference>
<dbReference type="SUPFAM" id="SSF160443">
    <property type="entry name" value="SMR domain-like"/>
    <property type="match status" value="1"/>
</dbReference>
<dbReference type="GO" id="GO:0030983">
    <property type="term" value="F:mismatched DNA binding"/>
    <property type="evidence" value="ECO:0007669"/>
    <property type="project" value="InterPro"/>
</dbReference>
<gene>
    <name evidence="8" type="primary">mutS2</name>
    <name evidence="8" type="synonym">rqcU</name>
    <name evidence="11" type="ORF">EDD73_1016</name>
</gene>
<dbReference type="AlphaFoldDB" id="A0A4R2S0W6"/>
<keyword evidence="1 8" id="KW-0540">Nuclease</keyword>
<keyword evidence="12" id="KW-1185">Reference proteome</keyword>
<reference evidence="11 12" key="1">
    <citation type="submission" date="2019-03" db="EMBL/GenBank/DDBJ databases">
        <title>Genomic Encyclopedia of Type Strains, Phase IV (KMG-IV): sequencing the most valuable type-strain genomes for metagenomic binning, comparative biology and taxonomic classification.</title>
        <authorList>
            <person name="Goeker M."/>
        </authorList>
    </citation>
    <scope>NUCLEOTIDE SEQUENCE [LARGE SCALE GENOMIC DNA]</scope>
    <source>
        <strain evidence="11 12">DSM 11170</strain>
    </source>
</reference>
<dbReference type="OrthoDB" id="9808166at2"/>
<dbReference type="NCBIfam" id="TIGR01069">
    <property type="entry name" value="mutS2"/>
    <property type="match status" value="1"/>
</dbReference>
<dbReference type="GO" id="GO:0006298">
    <property type="term" value="P:mismatch repair"/>
    <property type="evidence" value="ECO:0007669"/>
    <property type="project" value="InterPro"/>
</dbReference>
<protein>
    <recommendedName>
        <fullName evidence="8">Endonuclease MutS2</fullName>
        <ecNumber evidence="8">3.1.-.-</ecNumber>
    </recommendedName>
    <alternativeName>
        <fullName evidence="8">Ribosome-associated protein quality control-upstream factor</fullName>
        <shortName evidence="8">RQC-upstream factor</shortName>
        <shortName evidence="8">RqcU</shortName>
        <ecNumber evidence="8">3.6.4.-</ecNumber>
    </alternativeName>
</protein>
<dbReference type="GO" id="GO:0045910">
    <property type="term" value="P:negative regulation of DNA recombination"/>
    <property type="evidence" value="ECO:0007669"/>
    <property type="project" value="InterPro"/>
</dbReference>
<dbReference type="EC" id="3.6.4.-" evidence="8"/>
<dbReference type="InterPro" id="IPR036063">
    <property type="entry name" value="Smr_dom_sf"/>
</dbReference>
<keyword evidence="3 8" id="KW-0547">Nucleotide-binding</keyword>
<evidence type="ECO:0000256" key="9">
    <source>
        <dbReference type="SAM" id="Coils"/>
    </source>
</evidence>
<dbReference type="Gene3D" id="3.30.1370.110">
    <property type="match status" value="1"/>
</dbReference>
<name>A0A4R2S0W6_9FIRM</name>
<evidence type="ECO:0000256" key="4">
    <source>
        <dbReference type="ARBA" id="ARBA00022801"/>
    </source>
</evidence>
<dbReference type="InterPro" id="IPR002625">
    <property type="entry name" value="Smr_dom"/>
</dbReference>
<keyword evidence="6 8" id="KW-0694">RNA-binding</keyword>
<dbReference type="CDD" id="cd03280">
    <property type="entry name" value="ABC_MutS2"/>
    <property type="match status" value="1"/>
</dbReference>
<feature type="domain" description="Smr" evidence="10">
    <location>
        <begin position="710"/>
        <end position="785"/>
    </location>
</feature>
<dbReference type="Pfam" id="PF01713">
    <property type="entry name" value="Smr"/>
    <property type="match status" value="1"/>
</dbReference>
<accession>A0A4R2S0W6</accession>
<proteinExistence type="inferred from homology"/>
<dbReference type="GO" id="GO:0004519">
    <property type="term" value="F:endonuclease activity"/>
    <property type="evidence" value="ECO:0007669"/>
    <property type="project" value="UniProtKB-UniRule"/>
</dbReference>
<dbReference type="Gene3D" id="3.40.50.300">
    <property type="entry name" value="P-loop containing nucleotide triphosphate hydrolases"/>
    <property type="match status" value="1"/>
</dbReference>
<dbReference type="Pfam" id="PF20297">
    <property type="entry name" value="MSSS"/>
    <property type="match status" value="1"/>
</dbReference>
<dbReference type="PIRSF" id="PIRSF005814">
    <property type="entry name" value="MutS_YshD"/>
    <property type="match status" value="1"/>
</dbReference>
<keyword evidence="8" id="KW-0255">Endonuclease</keyword>
<evidence type="ECO:0000313" key="12">
    <source>
        <dbReference type="Proteomes" id="UP000294813"/>
    </source>
</evidence>
<dbReference type="InterPro" id="IPR000432">
    <property type="entry name" value="DNA_mismatch_repair_MutS_C"/>
</dbReference>
<dbReference type="GO" id="GO:0005524">
    <property type="term" value="F:ATP binding"/>
    <property type="evidence" value="ECO:0007669"/>
    <property type="project" value="UniProtKB-UniRule"/>
</dbReference>
<dbReference type="PROSITE" id="PS00486">
    <property type="entry name" value="DNA_MISMATCH_REPAIR_2"/>
    <property type="match status" value="1"/>
</dbReference>
<dbReference type="SUPFAM" id="SSF52540">
    <property type="entry name" value="P-loop containing nucleoside triphosphate hydrolases"/>
    <property type="match status" value="1"/>
</dbReference>
<dbReference type="GO" id="GO:0016887">
    <property type="term" value="F:ATP hydrolysis activity"/>
    <property type="evidence" value="ECO:0007669"/>
    <property type="project" value="InterPro"/>
</dbReference>
<dbReference type="InterPro" id="IPR007696">
    <property type="entry name" value="DNA_mismatch_repair_MutS_core"/>
</dbReference>
<evidence type="ECO:0000256" key="2">
    <source>
        <dbReference type="ARBA" id="ARBA00022730"/>
    </source>
</evidence>
<dbReference type="RefSeq" id="WP_131917565.1">
    <property type="nucleotide sequence ID" value="NZ_JAOQNU010000001.1"/>
</dbReference>
<comment type="subunit">
    <text evidence="8">Homodimer. Binds to stalled ribosomes, contacting rRNA.</text>
</comment>
<dbReference type="InterPro" id="IPR027417">
    <property type="entry name" value="P-loop_NTPase"/>
</dbReference>
<dbReference type="InterPro" id="IPR036187">
    <property type="entry name" value="DNA_mismatch_repair_MutS_sf"/>
</dbReference>
<sequence length="786" mass="87086">MNERTLAKLEFDKILGQLADRCVSAMGRERAEQLRPSTRLWQVQEGLAETTEAKEILRLQPNVPLSGIFDIRSSVRQAAIGGIVEPTALLQIASTLRTSRQLRTFLLGDGEKEGLLAALAESLGVYREIEKAVEQCIGPDGEVLDDASPELYRLRRLMRTIQSRVREKLDAIVRNSDTQKYLQDALVTQRGDRYVVPVRSEYRQHIPGIIHDQSASGATVFIEPMAVVELNNEWKRHEAAERTEVMRILQQLSAQVAQQGDDILVSLDVLSRLDFIFAKGKLSAAYDGGEPAINRQGRMYIRLGRHPLIKGKVVPITVELGGDFDTMVITGPNTGGKTVTLKTVGLLTLMAQAGLHVPAEHGTEMAIFERVFVDIGDEQSIEQSLSTFSSHMTNIVTILQEVAPSSLVLLDELGAGTDPVEGAGLAQAIMEYLQQRGAKTIATTHYSELKAFAYAHERVENASVEFDVETLSPTYRLLIGRPGRSNAFEIAQRLGLGRPIIERARALQSQEDRDIATMIEQLDTTQAQAEQERESAERLHEEAEQLRRTLEAREKALREKESALLAKAREEAYSLVRAAKEEAETIVRSLKEALAQAPSRDVLAKAENERNRLRRRQSEIGGERLQSTVPEAGLSSVRIGQTVFVPRLNQKGTVQTLPNAQGELQIQAGILKLTVRLQELQAAKEDKKRTGQTEYAAMASNKARDMSRELDFRGTTVDEGLELVAKYLDDAYLAGISPVYLIHGKGTGVLRTAIRNYLQKHAYVKHFRNGDASEGGLGVTVVEIKN</sequence>
<dbReference type="SMART" id="SM00533">
    <property type="entry name" value="MUTSd"/>
    <property type="match status" value="1"/>
</dbReference>